<protein>
    <submittedName>
        <fullName evidence="2">Putative chemotaxis response regulator</fullName>
    </submittedName>
</protein>
<dbReference type="KEGG" id="csr:Cspa_c45650"/>
<dbReference type="SUPFAM" id="SSF52266">
    <property type="entry name" value="SGNH hydrolase"/>
    <property type="match status" value="1"/>
</dbReference>
<dbReference type="Gene3D" id="3.40.50.720">
    <property type="entry name" value="NAD(P)-binding Rossmann-like Domain"/>
    <property type="match status" value="1"/>
</dbReference>
<dbReference type="HOGENOM" id="CLU_043249_0_0_9"/>
<gene>
    <name evidence="2" type="ORF">Cspa_c45650</name>
</gene>
<evidence type="ECO:0000313" key="3">
    <source>
        <dbReference type="Proteomes" id="UP000011728"/>
    </source>
</evidence>
<dbReference type="EMBL" id="CP004121">
    <property type="protein sequence ID" value="AGF58318.1"/>
    <property type="molecule type" value="Genomic_DNA"/>
</dbReference>
<sequence length="372" mass="44222">MKKVIIFGTGATSKIVNSGLKEDVDIVCYCDNDKSKWGKIFDEKEVICPENIKEINFDYIIIASQFNDEIYNQLIEIGINQVKVLQFFKYIDSFWSYVEFDLLQLYNNRENVEGIITGISYAEKGINEKVLIKNFNKLTRHSQDLYYDYNLVNYAIDKYKEEMKNLKYVIISLSYYSFEYDMSLSAMKGKVQAYYKAIGKEHHLLDIDRYLSETENNEYIVKEVFHLDIYGYPKVKWNITSSDKKIDLVNEEYGKRQALLDCNKNYYETVKENTEILQKYLQLLKDNNIKPIIVVCPVSKYYSKYFLQSMKEEFYSIINKVKEQYSFQFLDYFNNKLFEDSDFYDVSHLNEIGAEKFTRILNKDIIWDTDSV</sequence>
<reference evidence="2 3" key="1">
    <citation type="submission" date="2013-02" db="EMBL/GenBank/DDBJ databases">
        <title>Genome sequence of Clostridium saccharoperbutylacetonicum N1-4(HMT).</title>
        <authorList>
            <person name="Poehlein A."/>
            <person name="Daniel R."/>
        </authorList>
    </citation>
    <scope>NUCLEOTIDE SEQUENCE [LARGE SCALE GENOMIC DNA]</scope>
    <source>
        <strain evidence="3">N1-4(HMT)</strain>
    </source>
</reference>
<organism evidence="2 3">
    <name type="scientific">Clostridium saccharoperbutylacetonicum N1-4(HMT)</name>
    <dbReference type="NCBI Taxonomy" id="931276"/>
    <lineage>
        <taxon>Bacteria</taxon>
        <taxon>Bacillati</taxon>
        <taxon>Bacillota</taxon>
        <taxon>Clostridia</taxon>
        <taxon>Eubacteriales</taxon>
        <taxon>Clostridiaceae</taxon>
        <taxon>Clostridium</taxon>
    </lineage>
</organism>
<name>M1MQ53_9CLOT</name>
<keyword evidence="3" id="KW-1185">Reference proteome</keyword>
<dbReference type="Gene3D" id="3.40.50.1110">
    <property type="entry name" value="SGNH hydrolase"/>
    <property type="match status" value="1"/>
</dbReference>
<dbReference type="Pfam" id="PF22674">
    <property type="entry name" value="C2185-like_N"/>
    <property type="match status" value="1"/>
</dbReference>
<feature type="domain" description="C2185-like N-terminal" evidence="1">
    <location>
        <begin position="2"/>
        <end position="85"/>
    </location>
</feature>
<dbReference type="Proteomes" id="UP000011728">
    <property type="component" value="Chromosome"/>
</dbReference>
<evidence type="ECO:0000313" key="2">
    <source>
        <dbReference type="EMBL" id="AGF58318.1"/>
    </source>
</evidence>
<evidence type="ECO:0000259" key="1">
    <source>
        <dbReference type="Pfam" id="PF22674"/>
    </source>
</evidence>
<dbReference type="eggNOG" id="COG2755">
    <property type="taxonomic scope" value="Bacteria"/>
</dbReference>
<dbReference type="Pfam" id="PF04914">
    <property type="entry name" value="DltD"/>
    <property type="match status" value="1"/>
</dbReference>
<dbReference type="InterPro" id="IPR006998">
    <property type="entry name" value="DltD"/>
</dbReference>
<dbReference type="InterPro" id="IPR054601">
    <property type="entry name" value="C2185-like_N"/>
</dbReference>
<dbReference type="AlphaFoldDB" id="M1MQ53"/>
<dbReference type="PATRIC" id="fig|931276.5.peg.4601"/>
<dbReference type="RefSeq" id="WP_015394629.1">
    <property type="nucleotide sequence ID" value="NC_020291.1"/>
</dbReference>
<dbReference type="InterPro" id="IPR036514">
    <property type="entry name" value="SGNH_hydro_sf"/>
</dbReference>
<accession>M1MQ53</accession>
<proteinExistence type="predicted"/>